<feature type="chain" id="PRO_5041993156" evidence="1">
    <location>
        <begin position="18"/>
        <end position="167"/>
    </location>
</feature>
<dbReference type="RefSeq" id="WP_309488102.1">
    <property type="nucleotide sequence ID" value="NZ_JAENIG010000001.1"/>
</dbReference>
<dbReference type="AlphaFoldDB" id="A0AAE2S951"/>
<keyword evidence="1" id="KW-0732">Signal</keyword>
<proteinExistence type="predicted"/>
<accession>A0AAE2S951</accession>
<evidence type="ECO:0000256" key="1">
    <source>
        <dbReference type="SAM" id="SignalP"/>
    </source>
</evidence>
<gene>
    <name evidence="2" type="ORF">JIN83_00885</name>
</gene>
<dbReference type="Proteomes" id="UP000634206">
    <property type="component" value="Unassembled WGS sequence"/>
</dbReference>
<feature type="signal peptide" evidence="1">
    <location>
        <begin position="1"/>
        <end position="17"/>
    </location>
</feature>
<organism evidence="2 3">
    <name type="scientific">Oceaniferula flava</name>
    <dbReference type="NCBI Taxonomy" id="2800421"/>
    <lineage>
        <taxon>Bacteria</taxon>
        <taxon>Pseudomonadati</taxon>
        <taxon>Verrucomicrobiota</taxon>
        <taxon>Verrucomicrobiia</taxon>
        <taxon>Verrucomicrobiales</taxon>
        <taxon>Verrucomicrobiaceae</taxon>
        <taxon>Oceaniferula</taxon>
    </lineage>
</organism>
<name>A0AAE2S951_9BACT</name>
<protein>
    <submittedName>
        <fullName evidence="2">Uncharacterized protein</fullName>
    </submittedName>
</protein>
<evidence type="ECO:0000313" key="3">
    <source>
        <dbReference type="Proteomes" id="UP000634206"/>
    </source>
</evidence>
<reference evidence="2" key="1">
    <citation type="submission" date="2021-01" db="EMBL/GenBank/DDBJ databases">
        <title>Modified the classification status of verrucomicrobia.</title>
        <authorList>
            <person name="Feng X."/>
        </authorList>
    </citation>
    <scope>NUCLEOTIDE SEQUENCE</scope>
    <source>
        <strain evidence="2">5K15</strain>
    </source>
</reference>
<evidence type="ECO:0000313" key="2">
    <source>
        <dbReference type="EMBL" id="MBK1853505.1"/>
    </source>
</evidence>
<sequence length="167" mass="18824">MKHLLLLLLLLPASLMANGKKTPPASISFHMQGDPVEAPKFARKVKTLAGEYYFRKVPEVSTKDIVAFSPFPADDNLTYGIVFKINKQATRRLQAATTMNRGKLLLALVNGQALGVVRIDKPVSDGILVIWSGVKLDEIRLYDQVAPRIGEDEKKWKKRLKEERKKR</sequence>
<comment type="caution">
    <text evidence="2">The sequence shown here is derived from an EMBL/GenBank/DDBJ whole genome shotgun (WGS) entry which is preliminary data.</text>
</comment>
<dbReference type="EMBL" id="JAENIG010000001">
    <property type="protein sequence ID" value="MBK1853505.1"/>
    <property type="molecule type" value="Genomic_DNA"/>
</dbReference>
<keyword evidence="3" id="KW-1185">Reference proteome</keyword>